<evidence type="ECO:0000313" key="2">
    <source>
        <dbReference type="EMBL" id="KAF4613142.1"/>
    </source>
</evidence>
<evidence type="ECO:0000313" key="3">
    <source>
        <dbReference type="Proteomes" id="UP000521872"/>
    </source>
</evidence>
<proteinExistence type="predicted"/>
<dbReference type="AlphaFoldDB" id="A0A8H4QL45"/>
<dbReference type="Proteomes" id="UP000521872">
    <property type="component" value="Unassembled WGS sequence"/>
</dbReference>
<evidence type="ECO:0000259" key="1">
    <source>
        <dbReference type="Pfam" id="PF15916"/>
    </source>
</evidence>
<dbReference type="InterPro" id="IPR031804">
    <property type="entry name" value="DUF4743"/>
</dbReference>
<dbReference type="Gene3D" id="3.90.79.10">
    <property type="entry name" value="Nucleoside Triphosphate Pyrophosphohydrolase"/>
    <property type="match status" value="1"/>
</dbReference>
<protein>
    <recommendedName>
        <fullName evidence="1">DUF4743 domain-containing protein</fullName>
    </recommendedName>
</protein>
<feature type="domain" description="DUF4743" evidence="1">
    <location>
        <begin position="97"/>
        <end position="179"/>
    </location>
</feature>
<reference evidence="2 3" key="1">
    <citation type="submission" date="2019-12" db="EMBL/GenBank/DDBJ databases">
        <authorList>
            <person name="Floudas D."/>
            <person name="Bentzer J."/>
            <person name="Ahren D."/>
            <person name="Johansson T."/>
            <person name="Persson P."/>
            <person name="Tunlid A."/>
        </authorList>
    </citation>
    <scope>NUCLEOTIDE SEQUENCE [LARGE SCALE GENOMIC DNA]</scope>
    <source>
        <strain evidence="2 3">CBS 102.39</strain>
    </source>
</reference>
<organism evidence="2 3">
    <name type="scientific">Agrocybe pediades</name>
    <dbReference type="NCBI Taxonomy" id="84607"/>
    <lineage>
        <taxon>Eukaryota</taxon>
        <taxon>Fungi</taxon>
        <taxon>Dikarya</taxon>
        <taxon>Basidiomycota</taxon>
        <taxon>Agaricomycotina</taxon>
        <taxon>Agaricomycetes</taxon>
        <taxon>Agaricomycetidae</taxon>
        <taxon>Agaricales</taxon>
        <taxon>Agaricineae</taxon>
        <taxon>Strophariaceae</taxon>
        <taxon>Agrocybe</taxon>
    </lineage>
</organism>
<name>A0A8H4QL45_9AGAR</name>
<comment type="caution">
    <text evidence="2">The sequence shown here is derived from an EMBL/GenBank/DDBJ whole genome shotgun (WGS) entry which is preliminary data.</text>
</comment>
<sequence>MPRQLDIIGVVDLCDNVHLRRDETNLYDVAFDSEVLVPLYLSESPDSAVIGLLRPLLIEQLKKENDRSKENGLPELWALRLDPSTYIKLRNGTKGPSVSFRNWVDTPTKRTAAMKELCERWRDTGLFSDVCGPKQWRDELYPIYSDPFGVHDHPRTAGRKDELNFAFEMERSAAALFGVVTYSANLNIYDEVFGEGSERALRVWVPTRAHTKPTFTPSPLDDEVESFEFVSHDRLLEKLKQGLFKPNCGLVIIDLLIRLGYITPDNEPNFAKIINRLHGNFDYMLW</sequence>
<dbReference type="Pfam" id="PF15916">
    <property type="entry name" value="DUF4743"/>
    <property type="match status" value="1"/>
</dbReference>
<keyword evidence="3" id="KW-1185">Reference proteome</keyword>
<dbReference type="EMBL" id="JAACJL010000046">
    <property type="protein sequence ID" value="KAF4613142.1"/>
    <property type="molecule type" value="Genomic_DNA"/>
</dbReference>
<dbReference type="Gene3D" id="3.30.750.160">
    <property type="match status" value="1"/>
</dbReference>
<gene>
    <name evidence="2" type="ORF">D9613_010986</name>
</gene>
<accession>A0A8H4QL45</accession>